<evidence type="ECO:0008006" key="5">
    <source>
        <dbReference type="Google" id="ProtNLM"/>
    </source>
</evidence>
<feature type="domain" description="Transposase DDE" evidence="2">
    <location>
        <begin position="371"/>
        <end position="501"/>
    </location>
</feature>
<dbReference type="Pfam" id="PF05598">
    <property type="entry name" value="DUF772"/>
    <property type="match status" value="1"/>
</dbReference>
<gene>
    <name evidence="3" type="ORF">MELA_01278</name>
</gene>
<feature type="domain" description="Transposase InsH N-terminal" evidence="1">
    <location>
        <begin position="18"/>
        <end position="110"/>
    </location>
</feature>
<dbReference type="EMBL" id="CABIKM010000020">
    <property type="protein sequence ID" value="VUZ84903.1"/>
    <property type="molecule type" value="Genomic_DNA"/>
</dbReference>
<name>A0A564ZIA8_9BACT</name>
<dbReference type="PANTHER" id="PTHR33408:SF4">
    <property type="entry name" value="TRANSPOSASE DDE DOMAIN-CONTAINING PROTEIN"/>
    <property type="match status" value="1"/>
</dbReference>
<dbReference type="InterPro" id="IPR025668">
    <property type="entry name" value="Tnp_DDE_dom"/>
</dbReference>
<organism evidence="3 4">
    <name type="scientific">Candidatus Methylomirabilis lanthanidiphila</name>
    <dbReference type="NCBI Taxonomy" id="2211376"/>
    <lineage>
        <taxon>Bacteria</taxon>
        <taxon>Candidatus Methylomirabilota</taxon>
        <taxon>Candidatus Methylomirabilia</taxon>
        <taxon>Candidatus Methylomirabilales</taxon>
        <taxon>Candidatus Methylomirabilaceae</taxon>
        <taxon>Candidatus Methylomirabilis</taxon>
    </lineage>
</organism>
<dbReference type="NCBIfam" id="NF033551">
    <property type="entry name" value="transpos_IS1182"/>
    <property type="match status" value="1"/>
</dbReference>
<accession>A0A564ZIA8</accession>
<dbReference type="Pfam" id="PF13751">
    <property type="entry name" value="DDE_Tnp_1_6"/>
    <property type="match status" value="1"/>
</dbReference>
<evidence type="ECO:0000259" key="2">
    <source>
        <dbReference type="Pfam" id="PF13751"/>
    </source>
</evidence>
<dbReference type="Proteomes" id="UP000334340">
    <property type="component" value="Unassembled WGS sequence"/>
</dbReference>
<dbReference type="InterPro" id="IPR008490">
    <property type="entry name" value="Transposase_InsH_N"/>
</dbReference>
<evidence type="ECO:0000313" key="4">
    <source>
        <dbReference type="Proteomes" id="UP000334340"/>
    </source>
</evidence>
<keyword evidence="4" id="KW-1185">Reference proteome</keyword>
<protein>
    <recommendedName>
        <fullName evidence="5">Transposase</fullName>
    </recommendedName>
</protein>
<dbReference type="InterPro" id="IPR047629">
    <property type="entry name" value="IS1182_transpos"/>
</dbReference>
<proteinExistence type="predicted"/>
<evidence type="ECO:0000313" key="3">
    <source>
        <dbReference type="EMBL" id="VUZ84903.1"/>
    </source>
</evidence>
<reference evidence="3 4" key="1">
    <citation type="submission" date="2019-07" db="EMBL/GenBank/DDBJ databases">
        <authorList>
            <person name="Cremers G."/>
        </authorList>
    </citation>
    <scope>NUCLEOTIDE SEQUENCE [LARGE SCALE GENOMIC DNA]</scope>
</reference>
<sequence>MARYKPIHNGLKLLPVDFDRQVLPGSFEHALCHLVDHELDLSDFHSRYKNDTEGAPAFDPAALIKIILLAYSRGIISSRKIEAACRENVLFIAMSGDSRPHFTTLAAFVSELGDTVAKLFAQVLLICDRQGLIGREMFAIDGVKLPSNASKAKSGTREDYQRQVTKMEAAAQKMLDRHRQADAAPTDEAVVQREAKQLVRLQREVTQLRAWLANNTEDRKGAKGAVRLSNRTDNESAKMATSKGVIQGYTGVAAGDEKAQIIVDAQAHGTGSEHELLLPVVAVTAALRMDTTVITADAGYHSEANLKALAEQQVEAYVPDNGYRQRDERYADQDAHKAKPDPLWDKTKKAKKTRCFTPSDFQLADDHTHCLCPAGKRLYGNGSNCTFNGYAAMKFRGAEQDCVSCERRHECLRKPDKTKTRQVAFFQGTRPGPESHTDRMNVKIDSDMGRAMMTRRFATVEPVFGNVRGNKQLNRFTLRGRTKVDGQWKLVCLMHNIEKLAHHGYAA</sequence>
<evidence type="ECO:0000259" key="1">
    <source>
        <dbReference type="Pfam" id="PF05598"/>
    </source>
</evidence>
<dbReference type="AlphaFoldDB" id="A0A564ZIA8"/>
<dbReference type="PANTHER" id="PTHR33408">
    <property type="entry name" value="TRANSPOSASE"/>
    <property type="match status" value="1"/>
</dbReference>